<comment type="cofactor">
    <cofactor evidence="6">
        <name>Mg(2+)</name>
        <dbReference type="ChEBI" id="CHEBI:18420"/>
    </cofactor>
</comment>
<evidence type="ECO:0000256" key="2">
    <source>
        <dbReference type="ARBA" id="ARBA00005046"/>
    </source>
</evidence>
<evidence type="ECO:0000259" key="7">
    <source>
        <dbReference type="SMART" id="SM00852"/>
    </source>
</evidence>
<accession>A0A2S6NI95</accession>
<dbReference type="PANTHER" id="PTHR10192:SF5">
    <property type="entry name" value="GEPHYRIN"/>
    <property type="match status" value="1"/>
</dbReference>
<dbReference type="GO" id="GO:0005829">
    <property type="term" value="C:cytosol"/>
    <property type="evidence" value="ECO:0007669"/>
    <property type="project" value="TreeGrafter"/>
</dbReference>
<dbReference type="RefSeq" id="WP_104519037.1">
    <property type="nucleotide sequence ID" value="NZ_NHRY01000120.1"/>
</dbReference>
<dbReference type="SMART" id="SM00852">
    <property type="entry name" value="MoCF_biosynth"/>
    <property type="match status" value="1"/>
</dbReference>
<evidence type="ECO:0000256" key="3">
    <source>
        <dbReference type="ARBA" id="ARBA00010763"/>
    </source>
</evidence>
<dbReference type="GO" id="GO:0061599">
    <property type="term" value="F:molybdopterin molybdotransferase activity"/>
    <property type="evidence" value="ECO:0007669"/>
    <property type="project" value="UniProtKB-UniRule"/>
</dbReference>
<dbReference type="OrthoDB" id="9804758at2"/>
<dbReference type="InterPro" id="IPR036135">
    <property type="entry name" value="MoeA_linker/N_sf"/>
</dbReference>
<dbReference type="Pfam" id="PF03454">
    <property type="entry name" value="MoeA_C"/>
    <property type="match status" value="1"/>
</dbReference>
<dbReference type="Proteomes" id="UP000239724">
    <property type="component" value="Unassembled WGS sequence"/>
</dbReference>
<dbReference type="Gene3D" id="3.90.105.10">
    <property type="entry name" value="Molybdopterin biosynthesis moea protein, domain 2"/>
    <property type="match status" value="1"/>
</dbReference>
<comment type="similarity">
    <text evidence="3 6">Belongs to the MoeA family.</text>
</comment>
<proteinExistence type="inferred from homology"/>
<comment type="caution">
    <text evidence="8">The sequence shown here is derived from an EMBL/GenBank/DDBJ whole genome shotgun (WGS) entry which is preliminary data.</text>
</comment>
<keyword evidence="4 6" id="KW-0501">Molybdenum cofactor biosynthesis</keyword>
<dbReference type="InterPro" id="IPR005110">
    <property type="entry name" value="MoeA_linker/N"/>
</dbReference>
<organism evidence="8 9">
    <name type="scientific">Rhodopila globiformis</name>
    <name type="common">Rhodopseudomonas globiformis</name>
    <dbReference type="NCBI Taxonomy" id="1071"/>
    <lineage>
        <taxon>Bacteria</taxon>
        <taxon>Pseudomonadati</taxon>
        <taxon>Pseudomonadota</taxon>
        <taxon>Alphaproteobacteria</taxon>
        <taxon>Acetobacterales</taxon>
        <taxon>Acetobacteraceae</taxon>
        <taxon>Rhodopila</taxon>
    </lineage>
</organism>
<dbReference type="SUPFAM" id="SSF53218">
    <property type="entry name" value="Molybdenum cofactor biosynthesis proteins"/>
    <property type="match status" value="1"/>
</dbReference>
<feature type="domain" description="MoaB/Mog" evidence="7">
    <location>
        <begin position="198"/>
        <end position="336"/>
    </location>
</feature>
<evidence type="ECO:0000256" key="4">
    <source>
        <dbReference type="ARBA" id="ARBA00023150"/>
    </source>
</evidence>
<evidence type="ECO:0000256" key="1">
    <source>
        <dbReference type="ARBA" id="ARBA00002901"/>
    </source>
</evidence>
<evidence type="ECO:0000256" key="6">
    <source>
        <dbReference type="RuleBase" id="RU365090"/>
    </source>
</evidence>
<dbReference type="SUPFAM" id="SSF63882">
    <property type="entry name" value="MoeA N-terminal region -like"/>
    <property type="match status" value="1"/>
</dbReference>
<dbReference type="GO" id="GO:0046872">
    <property type="term" value="F:metal ion binding"/>
    <property type="evidence" value="ECO:0007669"/>
    <property type="project" value="UniProtKB-UniRule"/>
</dbReference>
<keyword evidence="9" id="KW-1185">Reference proteome</keyword>
<dbReference type="Gene3D" id="2.170.190.11">
    <property type="entry name" value="Molybdopterin biosynthesis moea protein, domain 3"/>
    <property type="match status" value="1"/>
</dbReference>
<comment type="pathway">
    <text evidence="2 6">Cofactor biosynthesis; molybdopterin biosynthesis.</text>
</comment>
<dbReference type="EMBL" id="NHRY01000120">
    <property type="protein sequence ID" value="PPQ34269.1"/>
    <property type="molecule type" value="Genomic_DNA"/>
</dbReference>
<dbReference type="UniPathway" id="UPA00344"/>
<dbReference type="Pfam" id="PF00994">
    <property type="entry name" value="MoCF_biosynth"/>
    <property type="match status" value="1"/>
</dbReference>
<keyword evidence="6" id="KW-0460">Magnesium</keyword>
<keyword evidence="6" id="KW-0808">Transferase</keyword>
<evidence type="ECO:0000256" key="5">
    <source>
        <dbReference type="ARBA" id="ARBA00047317"/>
    </source>
</evidence>
<dbReference type="InterPro" id="IPR036425">
    <property type="entry name" value="MoaB/Mog-like_dom_sf"/>
</dbReference>
<keyword evidence="6" id="KW-0500">Molybdenum</keyword>
<dbReference type="GO" id="GO:0006777">
    <property type="term" value="P:Mo-molybdopterin cofactor biosynthetic process"/>
    <property type="evidence" value="ECO:0007669"/>
    <property type="project" value="UniProtKB-UniRule"/>
</dbReference>
<dbReference type="Gene3D" id="3.40.980.10">
    <property type="entry name" value="MoaB/Mog-like domain"/>
    <property type="match status" value="1"/>
</dbReference>
<protein>
    <recommendedName>
        <fullName evidence="6">Molybdopterin molybdenumtransferase</fullName>
        <ecNumber evidence="6">2.10.1.1</ecNumber>
    </recommendedName>
</protein>
<name>A0A2S6NI95_RHOGL</name>
<dbReference type="InterPro" id="IPR036688">
    <property type="entry name" value="MoeA_C_domain_IV_sf"/>
</dbReference>
<dbReference type="EC" id="2.10.1.1" evidence="6"/>
<comment type="catalytic activity">
    <reaction evidence="5">
        <text>adenylyl-molybdopterin + molybdate = Mo-molybdopterin + AMP + H(+)</text>
        <dbReference type="Rhea" id="RHEA:35047"/>
        <dbReference type="ChEBI" id="CHEBI:15378"/>
        <dbReference type="ChEBI" id="CHEBI:36264"/>
        <dbReference type="ChEBI" id="CHEBI:62727"/>
        <dbReference type="ChEBI" id="CHEBI:71302"/>
        <dbReference type="ChEBI" id="CHEBI:456215"/>
        <dbReference type="EC" id="2.10.1.1"/>
    </reaction>
</comment>
<dbReference type="InterPro" id="IPR038987">
    <property type="entry name" value="MoeA-like"/>
</dbReference>
<dbReference type="InterPro" id="IPR001453">
    <property type="entry name" value="MoaB/Mog_dom"/>
</dbReference>
<dbReference type="Pfam" id="PF03453">
    <property type="entry name" value="MoeA_N"/>
    <property type="match status" value="1"/>
</dbReference>
<dbReference type="Gene3D" id="2.40.340.10">
    <property type="entry name" value="MoeA, C-terminal, domain IV"/>
    <property type="match status" value="1"/>
</dbReference>
<dbReference type="InterPro" id="IPR005111">
    <property type="entry name" value="MoeA_C_domain_IV"/>
</dbReference>
<evidence type="ECO:0000313" key="8">
    <source>
        <dbReference type="EMBL" id="PPQ34269.1"/>
    </source>
</evidence>
<dbReference type="PANTHER" id="PTHR10192">
    <property type="entry name" value="MOLYBDOPTERIN BIOSYNTHESIS PROTEIN"/>
    <property type="match status" value="1"/>
</dbReference>
<sequence length="424" mass="43854">MSPIDPLSSDTCGCGTADVASGLVSVDDALALLDCVVAPVSGAEVLPLGQVQGRVLATAVITESPVPPFDNAAMDGYALDSAALAGPVLWRLRIDGCIAAGKAGRALPAGSAAQIFTGAPVPPGASAVITQEDVHRQGECILLKRRPNPGENIRRAGSDMAAGTQVLAAGDRLGPAEIAAAAAAGRKELALRRRIRVALLITGDELRAAGDPLSPTAIHDVNGPMLAALLDRPEVELVTSKRIRDRLDETADTLSGLSREVDLVVTTGGISVGAADFLRPAMTRLGGQLHFAGVAMKPGKPAALGTLGGALWLGLPGNPLAVLTSWVLFGGRVLDRLSGASATRPLRRYVVAERPLSHQPGRCEFRPARLIGVDGGGREVISFPSATHSHRVSDIVGFDGFALLPAETETIPPGGWIEFLPFRL</sequence>
<dbReference type="SUPFAM" id="SSF63867">
    <property type="entry name" value="MoeA C-terminal domain-like"/>
    <property type="match status" value="1"/>
</dbReference>
<evidence type="ECO:0000313" key="9">
    <source>
        <dbReference type="Proteomes" id="UP000239724"/>
    </source>
</evidence>
<gene>
    <name evidence="8" type="ORF">CCS01_11700</name>
</gene>
<comment type="function">
    <text evidence="1 6">Catalyzes the insertion of molybdate into adenylated molybdopterin with the concomitant release of AMP.</text>
</comment>
<dbReference type="CDD" id="cd00887">
    <property type="entry name" value="MoeA"/>
    <property type="match status" value="1"/>
</dbReference>
<dbReference type="AlphaFoldDB" id="A0A2S6NI95"/>
<keyword evidence="6" id="KW-0479">Metal-binding</keyword>
<reference evidence="8 9" key="1">
    <citation type="journal article" date="2018" name="Arch. Microbiol.">
        <title>New insights into the metabolic potential of the phototrophic purple bacterium Rhodopila globiformis DSM 161(T) from its draft genome sequence and evidence for a vanadium-dependent nitrogenase.</title>
        <authorList>
            <person name="Imhoff J.F."/>
            <person name="Rahn T."/>
            <person name="Kunzel S."/>
            <person name="Neulinger S.C."/>
        </authorList>
    </citation>
    <scope>NUCLEOTIDE SEQUENCE [LARGE SCALE GENOMIC DNA]</scope>
    <source>
        <strain evidence="8 9">DSM 161</strain>
    </source>
</reference>